<keyword evidence="6" id="KW-1185">Reference proteome</keyword>
<dbReference type="SMART" id="SM00935">
    <property type="entry name" value="OmpH"/>
    <property type="match status" value="1"/>
</dbReference>
<dbReference type="EMBL" id="SAYW01000001">
    <property type="protein sequence ID" value="RWU09942.1"/>
    <property type="molecule type" value="Genomic_DNA"/>
</dbReference>
<dbReference type="GO" id="GO:0050821">
    <property type="term" value="P:protein stabilization"/>
    <property type="evidence" value="ECO:0007669"/>
    <property type="project" value="TreeGrafter"/>
</dbReference>
<keyword evidence="4" id="KW-0472">Membrane</keyword>
<dbReference type="InterPro" id="IPR005632">
    <property type="entry name" value="Chaperone_Skp"/>
</dbReference>
<dbReference type="PANTHER" id="PTHR35089">
    <property type="entry name" value="CHAPERONE PROTEIN SKP"/>
    <property type="match status" value="1"/>
</dbReference>
<dbReference type="RefSeq" id="WP_113645436.1">
    <property type="nucleotide sequence ID" value="NZ_QMHN01000001.1"/>
</dbReference>
<dbReference type="OrthoDB" id="1145062at2"/>
<dbReference type="InterPro" id="IPR024930">
    <property type="entry name" value="Skp_dom_sf"/>
</dbReference>
<accession>A0A3S3SW31</accession>
<evidence type="ECO:0000256" key="1">
    <source>
        <dbReference type="ARBA" id="ARBA00009091"/>
    </source>
</evidence>
<proteinExistence type="inferred from homology"/>
<sequence length="184" mass="20911">MNTIKSVASQKTLNIVFIVALLVVIGYIFFLKPSKIVYVDSSKILAEYKGAMEAKQKYTAKTSVWQANIDSLTSEIQSAIKKYERDLAVMSKKEQELSKQLLDSKQRQLADYQRAIQENARQEDMKISQAVVSEINAFIADYGKKNRYQLILIANQSGTIAYAEEGLDVTHKVLEEMNKNYKSK</sequence>
<dbReference type="AlphaFoldDB" id="A0A3S3SW31"/>
<reference evidence="5 6" key="1">
    <citation type="submission" date="2018-06" db="EMBL/GenBank/DDBJ databases">
        <title>Pedobacter endophyticus sp. nov., an endophytic bacterium isolated from a leaf of Triticum aestivum.</title>
        <authorList>
            <person name="Zhang L."/>
        </authorList>
    </citation>
    <scope>NUCLEOTIDE SEQUENCE [LARGE SCALE GENOMIC DNA]</scope>
    <source>
        <strain evidence="5 6">CM134L-2</strain>
    </source>
</reference>
<dbReference type="Gene3D" id="3.30.910.20">
    <property type="entry name" value="Skp domain"/>
    <property type="match status" value="1"/>
</dbReference>
<dbReference type="SUPFAM" id="SSF111384">
    <property type="entry name" value="OmpH-like"/>
    <property type="match status" value="1"/>
</dbReference>
<comment type="similarity">
    <text evidence="1">Belongs to the Skp family.</text>
</comment>
<protein>
    <submittedName>
        <fullName evidence="5">OmpH family outer membrane protein</fullName>
    </submittedName>
</protein>
<dbReference type="Pfam" id="PF03938">
    <property type="entry name" value="OmpH"/>
    <property type="match status" value="1"/>
</dbReference>
<organism evidence="5 6">
    <name type="scientific">Pedobacter chitinilyticus</name>
    <dbReference type="NCBI Taxonomy" id="2233776"/>
    <lineage>
        <taxon>Bacteria</taxon>
        <taxon>Pseudomonadati</taxon>
        <taxon>Bacteroidota</taxon>
        <taxon>Sphingobacteriia</taxon>
        <taxon>Sphingobacteriales</taxon>
        <taxon>Sphingobacteriaceae</taxon>
        <taxon>Pedobacter</taxon>
    </lineage>
</organism>
<keyword evidence="3" id="KW-0175">Coiled coil</keyword>
<keyword evidence="4" id="KW-0812">Transmembrane</keyword>
<comment type="caution">
    <text evidence="5">The sequence shown here is derived from an EMBL/GenBank/DDBJ whole genome shotgun (WGS) entry which is preliminary data.</text>
</comment>
<gene>
    <name evidence="5" type="ORF">DPV69_00930</name>
</gene>
<keyword evidence="4" id="KW-1133">Transmembrane helix</keyword>
<evidence type="ECO:0000256" key="4">
    <source>
        <dbReference type="SAM" id="Phobius"/>
    </source>
</evidence>
<evidence type="ECO:0000256" key="3">
    <source>
        <dbReference type="SAM" id="Coils"/>
    </source>
</evidence>
<evidence type="ECO:0000313" key="6">
    <source>
        <dbReference type="Proteomes" id="UP000284120"/>
    </source>
</evidence>
<feature type="transmembrane region" description="Helical" evidence="4">
    <location>
        <begin position="12"/>
        <end position="31"/>
    </location>
</feature>
<evidence type="ECO:0000256" key="2">
    <source>
        <dbReference type="ARBA" id="ARBA00022729"/>
    </source>
</evidence>
<keyword evidence="2" id="KW-0732">Signal</keyword>
<dbReference type="GO" id="GO:0005829">
    <property type="term" value="C:cytosol"/>
    <property type="evidence" value="ECO:0007669"/>
    <property type="project" value="TreeGrafter"/>
</dbReference>
<dbReference type="Proteomes" id="UP000284120">
    <property type="component" value="Unassembled WGS sequence"/>
</dbReference>
<dbReference type="PANTHER" id="PTHR35089:SF1">
    <property type="entry name" value="CHAPERONE PROTEIN SKP"/>
    <property type="match status" value="1"/>
</dbReference>
<dbReference type="GO" id="GO:0051082">
    <property type="term" value="F:unfolded protein binding"/>
    <property type="evidence" value="ECO:0007669"/>
    <property type="project" value="InterPro"/>
</dbReference>
<evidence type="ECO:0000313" key="5">
    <source>
        <dbReference type="EMBL" id="RWU09942.1"/>
    </source>
</evidence>
<feature type="coiled-coil region" evidence="3">
    <location>
        <begin position="80"/>
        <end position="122"/>
    </location>
</feature>
<name>A0A3S3SW31_9SPHI</name>